<dbReference type="RefSeq" id="WP_143157527.1">
    <property type="nucleotide sequence ID" value="NZ_FQYR01000002.1"/>
</dbReference>
<dbReference type="STRING" id="1123071.SAMN02745181_0066"/>
<keyword evidence="3" id="KW-1185">Reference proteome</keyword>
<protein>
    <recommendedName>
        <fullName evidence="4">SPFH domain / Band 7 family protein</fullName>
    </recommendedName>
</protein>
<evidence type="ECO:0000256" key="1">
    <source>
        <dbReference type="SAM" id="MobiDB-lite"/>
    </source>
</evidence>
<reference evidence="2 3" key="1">
    <citation type="submission" date="2016-11" db="EMBL/GenBank/DDBJ databases">
        <authorList>
            <person name="Jaros S."/>
            <person name="Januszkiewicz K."/>
            <person name="Wedrychowicz H."/>
        </authorList>
    </citation>
    <scope>NUCLEOTIDE SEQUENCE [LARGE SCALE GENOMIC DNA]</scope>
    <source>
        <strain evidence="2 3">DSM 18772</strain>
    </source>
</reference>
<dbReference type="AlphaFoldDB" id="A0A1M6AXH2"/>
<dbReference type="EMBL" id="FQYR01000002">
    <property type="protein sequence ID" value="SHI41186.1"/>
    <property type="molecule type" value="Genomic_DNA"/>
</dbReference>
<dbReference type="Proteomes" id="UP000184510">
    <property type="component" value="Unassembled WGS sequence"/>
</dbReference>
<dbReference type="OrthoDB" id="235590at2"/>
<dbReference type="InParanoid" id="A0A1M6AXH2"/>
<sequence length="426" mass="50019">MNLIPITIREGERVMGWKPDGSYRIIEGPKRLWFEDYVRMEKVMRYHAEPHQYLKIRYLSGEVEHRPGPCVEWENPVLIEQIDILKAKELNAHEAFVVYQKNDGKVERRVELGPLMYYPQPNEWLHEFSWHGAKPGEKDARKYPSMLQFQKLRVIPDQMYFDIENVRTTDEALITVKVMVFFELADINKMLDQTHDPIADFINALTADVVAFVAQGNFAAFKENTAALNELETYQQLVTRAKRIGYEISKVVYRGYAAAPKLQAMHDNAIEIRTKLTLEAETEAQAQNLADLRMKRDHERNQQERQEEARQTEQRLALAEREQTADIQRKTEIWKAKVEQEREEHAAKLKQEEERGRLKLEQEREEYAIQIDAENRKLQAQQDKFRIMTELGIDLTQVLVAENQVTDKLIRLEKVDTPEVHLHEAV</sequence>
<proteinExistence type="predicted"/>
<name>A0A1M6AXH2_9BACT</name>
<accession>A0A1M6AXH2</accession>
<evidence type="ECO:0008006" key="4">
    <source>
        <dbReference type="Google" id="ProtNLM"/>
    </source>
</evidence>
<feature type="region of interest" description="Disordered" evidence="1">
    <location>
        <begin position="292"/>
        <end position="323"/>
    </location>
</feature>
<evidence type="ECO:0000313" key="3">
    <source>
        <dbReference type="Proteomes" id="UP000184510"/>
    </source>
</evidence>
<gene>
    <name evidence="2" type="ORF">SAMN02745181_0066</name>
</gene>
<organism evidence="2 3">
    <name type="scientific">Rubritalea squalenifaciens DSM 18772</name>
    <dbReference type="NCBI Taxonomy" id="1123071"/>
    <lineage>
        <taxon>Bacteria</taxon>
        <taxon>Pseudomonadati</taxon>
        <taxon>Verrucomicrobiota</taxon>
        <taxon>Verrucomicrobiia</taxon>
        <taxon>Verrucomicrobiales</taxon>
        <taxon>Rubritaleaceae</taxon>
        <taxon>Rubritalea</taxon>
    </lineage>
</organism>
<evidence type="ECO:0000313" key="2">
    <source>
        <dbReference type="EMBL" id="SHI41186.1"/>
    </source>
</evidence>